<keyword evidence="1" id="KW-0812">Transmembrane</keyword>
<protein>
    <recommendedName>
        <fullName evidence="4">TIGR02588 family protein</fullName>
    </recommendedName>
</protein>
<accession>A0ABQ0GUM0</accession>
<dbReference type="Proteomes" id="UP001628091">
    <property type="component" value="Unassembled WGS sequence"/>
</dbReference>
<reference evidence="2 3" key="1">
    <citation type="submission" date="2024-10" db="EMBL/GenBank/DDBJ databases">
        <title>Isolation, draft genome sequencing and identification of Phyllobacterium sp. NSA23, isolated from leaf soil.</title>
        <authorList>
            <person name="Akita H."/>
        </authorList>
    </citation>
    <scope>NUCLEOTIDE SEQUENCE [LARGE SCALE GENOMIC DNA]</scope>
    <source>
        <strain evidence="2 3">NSA23</strain>
    </source>
</reference>
<dbReference type="RefSeq" id="WP_407863383.1">
    <property type="nucleotide sequence ID" value="NZ_BAAFZP010000001.1"/>
</dbReference>
<evidence type="ECO:0008006" key="4">
    <source>
        <dbReference type="Google" id="ProtNLM"/>
    </source>
</evidence>
<proteinExistence type="predicted"/>
<organism evidence="2 3">
    <name type="scientific">Phyllobacterium phragmitis</name>
    <dbReference type="NCBI Taxonomy" id="2670329"/>
    <lineage>
        <taxon>Bacteria</taxon>
        <taxon>Pseudomonadati</taxon>
        <taxon>Pseudomonadota</taxon>
        <taxon>Alphaproteobacteria</taxon>
        <taxon>Hyphomicrobiales</taxon>
        <taxon>Phyllobacteriaceae</taxon>
        <taxon>Phyllobacterium</taxon>
    </lineage>
</organism>
<feature type="transmembrane region" description="Helical" evidence="1">
    <location>
        <begin position="22"/>
        <end position="44"/>
    </location>
</feature>
<dbReference type="EMBL" id="BAAFZP010000001">
    <property type="protein sequence ID" value="GAB1580361.1"/>
    <property type="molecule type" value="Genomic_DNA"/>
</dbReference>
<keyword evidence="3" id="KW-1185">Reference proteome</keyword>
<evidence type="ECO:0000256" key="1">
    <source>
        <dbReference type="SAM" id="Phobius"/>
    </source>
</evidence>
<sequence>MAKETGRQEAVVKEGTAHPVEWVLGAISALAILGLLGFLFYQALFVSSDPPRFAYEIGRTERVGDAFRVPVTVTNQGSETAEAVRMSGVLERNGATVETAEIEFDYIPRNSTRRGAFFFNSDPGTAQLRVRALGYSDP</sequence>
<dbReference type="NCBIfam" id="TIGR02588">
    <property type="entry name" value="TIGR02588 family protein"/>
    <property type="match status" value="1"/>
</dbReference>
<evidence type="ECO:0000313" key="3">
    <source>
        <dbReference type="Proteomes" id="UP001628091"/>
    </source>
</evidence>
<comment type="caution">
    <text evidence="2">The sequence shown here is derived from an EMBL/GenBank/DDBJ whole genome shotgun (WGS) entry which is preliminary data.</text>
</comment>
<keyword evidence="1" id="KW-0472">Membrane</keyword>
<evidence type="ECO:0000313" key="2">
    <source>
        <dbReference type="EMBL" id="GAB1580361.1"/>
    </source>
</evidence>
<name>A0ABQ0GUM0_9HYPH</name>
<keyword evidence="1" id="KW-1133">Transmembrane helix</keyword>
<dbReference type="InterPro" id="IPR013417">
    <property type="entry name" value="CHP02588"/>
</dbReference>
<gene>
    <name evidence="2" type="ORF">PPNSA23_03040</name>
</gene>